<name>A0ACC0Q982_RHOML</name>
<evidence type="ECO:0000313" key="1">
    <source>
        <dbReference type="EMBL" id="KAI8574011.1"/>
    </source>
</evidence>
<dbReference type="Proteomes" id="UP001062846">
    <property type="component" value="Chromosome 1"/>
</dbReference>
<comment type="caution">
    <text evidence="1">The sequence shown here is derived from an EMBL/GenBank/DDBJ whole genome shotgun (WGS) entry which is preliminary data.</text>
</comment>
<organism evidence="1 2">
    <name type="scientific">Rhododendron molle</name>
    <name type="common">Chinese azalea</name>
    <name type="synonym">Azalea mollis</name>
    <dbReference type="NCBI Taxonomy" id="49168"/>
    <lineage>
        <taxon>Eukaryota</taxon>
        <taxon>Viridiplantae</taxon>
        <taxon>Streptophyta</taxon>
        <taxon>Embryophyta</taxon>
        <taxon>Tracheophyta</taxon>
        <taxon>Spermatophyta</taxon>
        <taxon>Magnoliopsida</taxon>
        <taxon>eudicotyledons</taxon>
        <taxon>Gunneridae</taxon>
        <taxon>Pentapetalae</taxon>
        <taxon>asterids</taxon>
        <taxon>Ericales</taxon>
        <taxon>Ericaceae</taxon>
        <taxon>Ericoideae</taxon>
        <taxon>Rhodoreae</taxon>
        <taxon>Rhododendron</taxon>
    </lineage>
</organism>
<sequence>MSSQAISVLELLDWFLHSLSLSVPNSDCDAIKQKLKVCTCSKKKNKVEGSFETHQRERGLWHSLAEDNIRDHCSGIEIEEEEY</sequence>
<accession>A0ACC0Q982</accession>
<dbReference type="EMBL" id="CM046388">
    <property type="protein sequence ID" value="KAI8574011.1"/>
    <property type="molecule type" value="Genomic_DNA"/>
</dbReference>
<keyword evidence="2" id="KW-1185">Reference proteome</keyword>
<protein>
    <submittedName>
        <fullName evidence="1">Uncharacterized protein</fullName>
    </submittedName>
</protein>
<proteinExistence type="predicted"/>
<evidence type="ECO:0000313" key="2">
    <source>
        <dbReference type="Proteomes" id="UP001062846"/>
    </source>
</evidence>
<reference evidence="1" key="1">
    <citation type="submission" date="2022-02" db="EMBL/GenBank/DDBJ databases">
        <title>Plant Genome Project.</title>
        <authorList>
            <person name="Zhang R.-G."/>
        </authorList>
    </citation>
    <scope>NUCLEOTIDE SEQUENCE</scope>
    <source>
        <strain evidence="1">AT1</strain>
    </source>
</reference>
<gene>
    <name evidence="1" type="ORF">RHMOL_Rhmol01G0320700</name>
</gene>